<organism evidence="2 3">
    <name type="scientific">Spiroplasma diminutum CUAS-1</name>
    <dbReference type="NCBI Taxonomy" id="1276221"/>
    <lineage>
        <taxon>Bacteria</taxon>
        <taxon>Bacillati</taxon>
        <taxon>Mycoplasmatota</taxon>
        <taxon>Mollicutes</taxon>
        <taxon>Entomoplasmatales</taxon>
        <taxon>Spiroplasmataceae</taxon>
        <taxon>Spiroplasma</taxon>
    </lineage>
</organism>
<dbReference type="PATRIC" id="fig|1276221.3.peg.237"/>
<protein>
    <recommendedName>
        <fullName evidence="4">Transmembrane protein</fullName>
    </recommendedName>
</protein>
<dbReference type="KEGG" id="sdi:SDIMI_v3c02400"/>
<gene>
    <name evidence="2" type="ORF">SDIMI_v3c02400</name>
</gene>
<keyword evidence="1" id="KW-0812">Transmembrane</keyword>
<proteinExistence type="predicted"/>
<sequence length="143" mass="16918">MIEWYMIILELLGYIFLIFSSITLIWITFGYIIFFLNKNELKINFYFLAINLFIFVTLIIFTTFWLLTLKVPESLNGYDKSNEAAKILLAGMTIAFGIISIISFLLSFSLSRYFGFIKDEENNRKILFGKFYLRRNKRNIKKG</sequence>
<dbReference type="Proteomes" id="UP000014983">
    <property type="component" value="Chromosome"/>
</dbReference>
<dbReference type="RefSeq" id="WP_020836177.1">
    <property type="nucleotide sequence ID" value="NC_021833.1"/>
</dbReference>
<reference evidence="2 3" key="1">
    <citation type="journal article" date="2013" name="Genome Biol. Evol.">
        <title>Comparison of metabolic capacities and inference of gene content evolution in mosquito-associated Spiroplasma diminutum and S. taiwanense.</title>
        <authorList>
            <person name="Lo W.S."/>
            <person name="Ku C."/>
            <person name="Chen L.L."/>
            <person name="Chang T.H."/>
            <person name="Kuo C.H."/>
        </authorList>
    </citation>
    <scope>NUCLEOTIDE SEQUENCE [LARGE SCALE GENOMIC DNA]</scope>
    <source>
        <strain evidence="2">CUAS-1</strain>
    </source>
</reference>
<name>S5LVT7_9MOLU</name>
<dbReference type="STRING" id="1276221.SDIMI_v3c02400"/>
<feature type="transmembrane region" description="Helical" evidence="1">
    <location>
        <begin position="12"/>
        <end position="36"/>
    </location>
</feature>
<dbReference type="HOGENOM" id="CLU_1804972_0_0_14"/>
<evidence type="ECO:0000313" key="2">
    <source>
        <dbReference type="EMBL" id="AGR41944.1"/>
    </source>
</evidence>
<evidence type="ECO:0008006" key="4">
    <source>
        <dbReference type="Google" id="ProtNLM"/>
    </source>
</evidence>
<feature type="transmembrane region" description="Helical" evidence="1">
    <location>
        <begin position="87"/>
        <end position="108"/>
    </location>
</feature>
<dbReference type="AlphaFoldDB" id="S5LVT7"/>
<keyword evidence="1" id="KW-0472">Membrane</keyword>
<evidence type="ECO:0000256" key="1">
    <source>
        <dbReference type="SAM" id="Phobius"/>
    </source>
</evidence>
<feature type="transmembrane region" description="Helical" evidence="1">
    <location>
        <begin position="43"/>
        <end position="67"/>
    </location>
</feature>
<keyword evidence="1" id="KW-1133">Transmembrane helix</keyword>
<dbReference type="InParanoid" id="S5LVT7"/>
<dbReference type="EMBL" id="CP005076">
    <property type="protein sequence ID" value="AGR41944.1"/>
    <property type="molecule type" value="Genomic_DNA"/>
</dbReference>
<keyword evidence="3" id="KW-1185">Reference proteome</keyword>
<accession>S5LVT7</accession>
<evidence type="ECO:0000313" key="3">
    <source>
        <dbReference type="Proteomes" id="UP000014983"/>
    </source>
</evidence>